<keyword evidence="6" id="KW-1185">Reference proteome</keyword>
<dbReference type="Pfam" id="PF02626">
    <property type="entry name" value="CT_A_B"/>
    <property type="match status" value="1"/>
</dbReference>
<evidence type="ECO:0000256" key="1">
    <source>
        <dbReference type="ARBA" id="ARBA00022741"/>
    </source>
</evidence>
<reference evidence="5 6" key="1">
    <citation type="submission" date="2024-07" db="EMBL/GenBank/DDBJ databases">
        <title>Luteimonas salilacus sp. nov., isolated from the shore soil of Salt Lake in Tibet of China.</title>
        <authorList>
            <person name="Zhang X."/>
            <person name="Li A."/>
        </authorList>
    </citation>
    <scope>NUCLEOTIDE SEQUENCE [LARGE SCALE GENOMIC DNA]</scope>
    <source>
        <strain evidence="5 6">B3-2-R+30</strain>
    </source>
</reference>
<dbReference type="InterPro" id="IPR029000">
    <property type="entry name" value="Cyclophilin-like_dom_sf"/>
</dbReference>
<dbReference type="Proteomes" id="UP001566331">
    <property type="component" value="Unassembled WGS sequence"/>
</dbReference>
<name>A0ABV4HNI5_9GAMM</name>
<comment type="caution">
    <text evidence="5">The sequence shown here is derived from an EMBL/GenBank/DDBJ whole genome shotgun (WGS) entry which is preliminary data.</text>
</comment>
<keyword evidence="3" id="KW-0067">ATP-binding</keyword>
<dbReference type="SMART" id="SM00797">
    <property type="entry name" value="AHS2"/>
    <property type="match status" value="1"/>
</dbReference>
<evidence type="ECO:0000313" key="5">
    <source>
        <dbReference type="EMBL" id="MEZ0473014.1"/>
    </source>
</evidence>
<evidence type="ECO:0000313" key="6">
    <source>
        <dbReference type="Proteomes" id="UP001566331"/>
    </source>
</evidence>
<dbReference type="Gene3D" id="2.40.100.10">
    <property type="entry name" value="Cyclophilin-like"/>
    <property type="match status" value="1"/>
</dbReference>
<dbReference type="InterPro" id="IPR003778">
    <property type="entry name" value="CT_A_B"/>
</dbReference>
<accession>A0ABV4HNI5</accession>
<evidence type="ECO:0000256" key="2">
    <source>
        <dbReference type="ARBA" id="ARBA00022801"/>
    </source>
</evidence>
<evidence type="ECO:0000256" key="3">
    <source>
        <dbReference type="ARBA" id="ARBA00022840"/>
    </source>
</evidence>
<dbReference type="PANTHER" id="PTHR43309:SF3">
    <property type="entry name" value="5-OXOPROLINASE SUBUNIT C"/>
    <property type="match status" value="1"/>
</dbReference>
<proteinExistence type="predicted"/>
<feature type="domain" description="Carboxyltransferase" evidence="4">
    <location>
        <begin position="24"/>
        <end position="305"/>
    </location>
</feature>
<gene>
    <name evidence="5" type="ORF">AB6713_00030</name>
</gene>
<dbReference type="RefSeq" id="WP_370563131.1">
    <property type="nucleotide sequence ID" value="NZ_JBFWIB010000003.1"/>
</dbReference>
<keyword evidence="1" id="KW-0547">Nucleotide-binding</keyword>
<dbReference type="InterPro" id="IPR052708">
    <property type="entry name" value="PxpC"/>
</dbReference>
<dbReference type="PANTHER" id="PTHR43309">
    <property type="entry name" value="5-OXOPROLINASE SUBUNIT C"/>
    <property type="match status" value="1"/>
</dbReference>
<keyword evidence="2" id="KW-0378">Hydrolase</keyword>
<sequence>MSIKVLAPGLATTVQDDGRTGLRHLGIGCAGALDLYSHAVANLLAGNAADAATLEIALSGPRLRFREPARIALCGAAIDAEVDGTAIPGWRPVQLPAGSTLALGRCRKGARAYLAVAGGLALPYTLGSASTDLRGGFGGVHGRALAAGDVLEPGAGDVSAVERLWIAPWWIDGTPDLDLSTPSRIRVLPGRDATTPADALFAGRWRVAAASNRQGLRLEGDALALADARERISEPVAPGTVQLPPDGCPIVLLADAQTHGGYPRIGHAIRADRPRLAQLRPGDALRFVPCTPAEAHEAACAQRRRLTRIALAIDSRRDADA</sequence>
<protein>
    <submittedName>
        <fullName evidence="5">Biotin-dependent carboxyltransferase family protein</fullName>
    </submittedName>
</protein>
<dbReference type="SUPFAM" id="SSF50891">
    <property type="entry name" value="Cyclophilin-like"/>
    <property type="match status" value="1"/>
</dbReference>
<evidence type="ECO:0000259" key="4">
    <source>
        <dbReference type="SMART" id="SM00797"/>
    </source>
</evidence>
<dbReference type="NCBIfam" id="TIGR00724">
    <property type="entry name" value="urea_amlyse_rel"/>
    <property type="match status" value="1"/>
</dbReference>
<organism evidence="5 6">
    <name type="scientific">Luteimonas salinilitoris</name>
    <dbReference type="NCBI Taxonomy" id="3237697"/>
    <lineage>
        <taxon>Bacteria</taxon>
        <taxon>Pseudomonadati</taxon>
        <taxon>Pseudomonadota</taxon>
        <taxon>Gammaproteobacteria</taxon>
        <taxon>Lysobacterales</taxon>
        <taxon>Lysobacteraceae</taxon>
        <taxon>Luteimonas</taxon>
    </lineage>
</organism>
<dbReference type="EMBL" id="JBFWIC010000001">
    <property type="protein sequence ID" value="MEZ0473014.1"/>
    <property type="molecule type" value="Genomic_DNA"/>
</dbReference>